<dbReference type="PANTHER" id="PTHR24170">
    <property type="entry name" value="ANKYRIN REPEAT DOMAIN-CONTAINING PROTEIN 27"/>
    <property type="match status" value="1"/>
</dbReference>
<dbReference type="Proteomes" id="UP000694726">
    <property type="component" value="Unplaced"/>
</dbReference>
<dbReference type="Proteomes" id="UP000694728">
    <property type="component" value="Unplaced"/>
</dbReference>
<dbReference type="Proteomes" id="UP000694571">
    <property type="component" value="Unplaced"/>
</dbReference>
<dbReference type="Ensembl" id="ENSSSCT00045063606.1">
    <property type="protein sequence ID" value="ENSSSCP00045044882.1"/>
    <property type="gene ID" value="ENSSSCG00045036931.1"/>
</dbReference>
<evidence type="ECO:0000313" key="2">
    <source>
        <dbReference type="Proteomes" id="UP000694726"/>
    </source>
</evidence>
<dbReference type="Ensembl" id="ENSSSCT00015078522.1">
    <property type="protein sequence ID" value="ENSSSCP00015031679.1"/>
    <property type="gene ID" value="ENSSSCG00015058847.1"/>
</dbReference>
<proteinExistence type="predicted"/>
<dbReference type="AlphaFoldDB" id="A0A8D0PAL1"/>
<evidence type="ECO:0000313" key="1">
    <source>
        <dbReference type="Ensembl" id="ENSSSCP00015031679.1"/>
    </source>
</evidence>
<accession>A0A8D0PAL1</accession>
<dbReference type="Ensembl" id="ENSSSCT00050027918.1">
    <property type="protein sequence ID" value="ENSSSCP00050011545.1"/>
    <property type="gene ID" value="ENSSSCG00050020701.1"/>
</dbReference>
<dbReference type="PANTHER" id="PTHR24170:SF2">
    <property type="entry name" value="ANKYRIN REPEAT DOMAIN-CONTAINING PROTEIN 27"/>
    <property type="match status" value="1"/>
</dbReference>
<name>A0A8D0PAL1_PIG</name>
<sequence>MALYNEDLLKKNPFYLALQKWCPDLSNKVAQAHGIILVLWKGSLSSSLQSTCQFESYVLIPMKEHFQILNGKDVFIQGNRIKLRAGFSCHLSVVWW</sequence>
<dbReference type="InterPro" id="IPR051248">
    <property type="entry name" value="UPF0507/Ank_repeat_27"/>
</dbReference>
<dbReference type="Proteomes" id="UP000694723">
    <property type="component" value="Unplaced"/>
</dbReference>
<reference evidence="1" key="1">
    <citation type="submission" date="2025-05" db="UniProtKB">
        <authorList>
            <consortium name="Ensembl"/>
        </authorList>
    </citation>
    <scope>IDENTIFICATION</scope>
</reference>
<organism evidence="1 2">
    <name type="scientific">Sus scrofa</name>
    <name type="common">Pig</name>
    <dbReference type="NCBI Taxonomy" id="9823"/>
    <lineage>
        <taxon>Eukaryota</taxon>
        <taxon>Metazoa</taxon>
        <taxon>Chordata</taxon>
        <taxon>Craniata</taxon>
        <taxon>Vertebrata</taxon>
        <taxon>Euteleostomi</taxon>
        <taxon>Mammalia</taxon>
        <taxon>Eutheria</taxon>
        <taxon>Laurasiatheria</taxon>
        <taxon>Artiodactyla</taxon>
        <taxon>Suina</taxon>
        <taxon>Suidae</taxon>
        <taxon>Sus</taxon>
    </lineage>
</organism>
<protein>
    <submittedName>
        <fullName evidence="1">Uncharacterized protein</fullName>
    </submittedName>
</protein>
<dbReference type="Ensembl" id="ENSSSCT00060013435.1">
    <property type="protein sequence ID" value="ENSSSCP00060005128.1"/>
    <property type="gene ID" value="ENSSSCG00060010356.1"/>
</dbReference>